<feature type="domain" description="N-acetyltransferase" evidence="1">
    <location>
        <begin position="178"/>
        <end position="319"/>
    </location>
</feature>
<sequence>MGRRVSVRRVLSRTAEGRPQFSDVVGDLLSLSADTAVVHSRHGLVEVALSEVALARIAPPSTAEELALEDVAARGWRAAETEQLGGWLLRASDGFTGRANSVLPLGRPDVPLDDALERAHDWYAARELPAQFQLPVAARRLLDAELGEKGWTASPPVDVLAARVDQLLAAGSGRGHTPEVRITDRPDDAWLARYRDGGGTATAARGILTRHERVGFASVRIDGEVVAIGRATVDRENTPAGTGSLWLGITAVEVAPESRRRGLAWAIMHALGRWGAERGASRSHLEVSADNDPARELYRTLGYWQHHAYHYRREPGARR</sequence>
<dbReference type="InterPro" id="IPR000182">
    <property type="entry name" value="GNAT_dom"/>
</dbReference>
<evidence type="ECO:0000313" key="3">
    <source>
        <dbReference type="Proteomes" id="UP001164693"/>
    </source>
</evidence>
<dbReference type="Gene3D" id="3.40.630.30">
    <property type="match status" value="1"/>
</dbReference>
<dbReference type="EMBL" id="CP097463">
    <property type="protein sequence ID" value="WAX56073.1"/>
    <property type="molecule type" value="Genomic_DNA"/>
</dbReference>
<dbReference type="CDD" id="cd04301">
    <property type="entry name" value="NAT_SF"/>
    <property type="match status" value="1"/>
</dbReference>
<reference evidence="2" key="1">
    <citation type="submission" date="2022-05" db="EMBL/GenBank/DDBJ databases">
        <title>Jatrophihabitans sp. SB3-54 whole genome sequence.</title>
        <authorList>
            <person name="Suh M.K."/>
            <person name="Eom M.K."/>
            <person name="Kim J.S."/>
            <person name="Kim H.S."/>
            <person name="Do H.E."/>
            <person name="Shin Y.K."/>
            <person name="Lee J.-S."/>
        </authorList>
    </citation>
    <scope>NUCLEOTIDE SEQUENCE</scope>
    <source>
        <strain evidence="2">SB3-54</strain>
    </source>
</reference>
<dbReference type="PROSITE" id="PS51186">
    <property type="entry name" value="GNAT"/>
    <property type="match status" value="1"/>
</dbReference>
<dbReference type="SUPFAM" id="SSF55729">
    <property type="entry name" value="Acyl-CoA N-acyltransferases (Nat)"/>
    <property type="match status" value="1"/>
</dbReference>
<evidence type="ECO:0000259" key="1">
    <source>
        <dbReference type="PROSITE" id="PS51186"/>
    </source>
</evidence>
<dbReference type="Pfam" id="PF24553">
    <property type="entry name" value="Rv0428c_C"/>
    <property type="match status" value="1"/>
</dbReference>
<gene>
    <name evidence="2" type="ORF">M6B22_16225</name>
</gene>
<dbReference type="Proteomes" id="UP001164693">
    <property type="component" value="Chromosome"/>
</dbReference>
<proteinExistence type="predicted"/>
<keyword evidence="3" id="KW-1185">Reference proteome</keyword>
<organism evidence="2 3">
    <name type="scientific">Jatrophihabitans cynanchi</name>
    <dbReference type="NCBI Taxonomy" id="2944128"/>
    <lineage>
        <taxon>Bacteria</taxon>
        <taxon>Bacillati</taxon>
        <taxon>Actinomycetota</taxon>
        <taxon>Actinomycetes</taxon>
        <taxon>Jatrophihabitantales</taxon>
        <taxon>Jatrophihabitantaceae</taxon>
        <taxon>Jatrophihabitans</taxon>
    </lineage>
</organism>
<dbReference type="PANTHER" id="PTHR43072">
    <property type="entry name" value="N-ACETYLTRANSFERASE"/>
    <property type="match status" value="1"/>
</dbReference>
<dbReference type="RefSeq" id="WP_269442600.1">
    <property type="nucleotide sequence ID" value="NZ_CP097463.1"/>
</dbReference>
<name>A0ABY7JUR3_9ACTN</name>
<protein>
    <submittedName>
        <fullName evidence="2">GNAT family N-acetyltransferase</fullName>
    </submittedName>
</protein>
<dbReference type="InterPro" id="IPR056935">
    <property type="entry name" value="Rv0428c-like_C"/>
</dbReference>
<dbReference type="InterPro" id="IPR016181">
    <property type="entry name" value="Acyl_CoA_acyltransferase"/>
</dbReference>
<evidence type="ECO:0000313" key="2">
    <source>
        <dbReference type="EMBL" id="WAX56073.1"/>
    </source>
</evidence>
<accession>A0ABY7JUR3</accession>